<dbReference type="GO" id="GO:0016757">
    <property type="term" value="F:glycosyltransferase activity"/>
    <property type="evidence" value="ECO:0007669"/>
    <property type="project" value="InterPro"/>
</dbReference>
<dbReference type="Gene3D" id="3.40.50.2000">
    <property type="entry name" value="Glycogen Phosphorylase B"/>
    <property type="match status" value="1"/>
</dbReference>
<dbReference type="AlphaFoldDB" id="A0A6C0KPZ7"/>
<accession>A0A6C0KPZ7</accession>
<feature type="region of interest" description="Disordered" evidence="1">
    <location>
        <begin position="19"/>
        <end position="42"/>
    </location>
</feature>
<dbReference type="PANTHER" id="PTHR46656">
    <property type="entry name" value="PUTATIVE-RELATED"/>
    <property type="match status" value="1"/>
</dbReference>
<dbReference type="EMBL" id="MN740930">
    <property type="protein sequence ID" value="QHU18408.1"/>
    <property type="molecule type" value="Genomic_DNA"/>
</dbReference>
<organism evidence="3">
    <name type="scientific">viral metagenome</name>
    <dbReference type="NCBI Taxonomy" id="1070528"/>
    <lineage>
        <taxon>unclassified sequences</taxon>
        <taxon>metagenomes</taxon>
        <taxon>organismal metagenomes</taxon>
    </lineage>
</organism>
<name>A0A6C0KPZ7_9ZZZZ</name>
<dbReference type="PANTHER" id="PTHR46656:SF3">
    <property type="entry name" value="PUTATIVE-RELATED"/>
    <property type="match status" value="1"/>
</dbReference>
<evidence type="ECO:0000259" key="2">
    <source>
        <dbReference type="Pfam" id="PF00534"/>
    </source>
</evidence>
<feature type="domain" description="Glycosyl transferase family 1" evidence="2">
    <location>
        <begin position="275"/>
        <end position="423"/>
    </location>
</feature>
<dbReference type="Gene3D" id="3.40.50.11930">
    <property type="match status" value="1"/>
</dbReference>
<proteinExistence type="predicted"/>
<feature type="compositionally biased region" description="Pro residues" evidence="1">
    <location>
        <begin position="59"/>
        <end position="70"/>
    </location>
</feature>
<dbReference type="CDD" id="cd22249">
    <property type="entry name" value="UDM1_RNF168_RNF169-like"/>
    <property type="match status" value="1"/>
</dbReference>
<evidence type="ECO:0000313" key="3">
    <source>
        <dbReference type="EMBL" id="QHU18408.1"/>
    </source>
</evidence>
<dbReference type="SUPFAM" id="SSF53756">
    <property type="entry name" value="UDP-Glycosyltransferase/glycogen phosphorylase"/>
    <property type="match status" value="1"/>
</dbReference>
<sequence>MASSQPDYLKNLQNIINASLNSGPGSAPAPAPAPAPASNPDYLKNLQNIINSSAVASPAPAPAPASPAPTKPQQSLGTSREITPQVFAPMTKKLKFMMVSTHCHQYTGYSKVSYGILRQLAQCPWLDVTHFGFQKFPQQQFADGYRPYPHNINVIDACANEKPFEQGFGYKQLPDAIRQVKPDVVMIFNDMSVVGRFLGEIDKSGIPRNFKTWIYCDQVYTTQMQGYLDMLNMKAERVFVFTPYWKQCLKDQGVNRPIDVIQHGFDVDMYKPLPRNDIRKNMKIPEDAFVFLNVNRNQPRKRYDLLLIAFVELVVKYPTKPICLMCICDKGEKGGWWLFEIFQRELKLRGVSVDQFANRLMISSQDMVFKDEDINVFYNLADAGVNAADGEGWGLCNFEQMGVGIPQVVPNIGGFKQFCTPQNSVLVEAKQRYYLPMVYSPVGGEACAMDPHDLCIGMEEYVLNSEKKKAHGEAARKTVLGYTWEKASEALIRRLKQEKEDLEAES</sequence>
<evidence type="ECO:0000256" key="1">
    <source>
        <dbReference type="SAM" id="MobiDB-lite"/>
    </source>
</evidence>
<reference evidence="3" key="1">
    <citation type="journal article" date="2020" name="Nature">
        <title>Giant virus diversity and host interactions through global metagenomics.</title>
        <authorList>
            <person name="Schulz F."/>
            <person name="Roux S."/>
            <person name="Paez-Espino D."/>
            <person name="Jungbluth S."/>
            <person name="Walsh D.A."/>
            <person name="Denef V.J."/>
            <person name="McMahon K.D."/>
            <person name="Konstantinidis K.T."/>
            <person name="Eloe-Fadrosh E.A."/>
            <person name="Kyrpides N.C."/>
            <person name="Woyke T."/>
        </authorList>
    </citation>
    <scope>NUCLEOTIDE SEQUENCE</scope>
    <source>
        <strain evidence="3">GVMAG-S-3300013006-138</strain>
    </source>
</reference>
<feature type="compositionally biased region" description="Pro residues" evidence="1">
    <location>
        <begin position="27"/>
        <end position="37"/>
    </location>
</feature>
<dbReference type="Pfam" id="PF00534">
    <property type="entry name" value="Glycos_transf_1"/>
    <property type="match status" value="1"/>
</dbReference>
<feature type="compositionally biased region" description="Polar residues" evidence="1">
    <location>
        <begin position="71"/>
        <end position="82"/>
    </location>
</feature>
<dbReference type="InterPro" id="IPR001296">
    <property type="entry name" value="Glyco_trans_1"/>
</dbReference>
<feature type="region of interest" description="Disordered" evidence="1">
    <location>
        <begin position="56"/>
        <end position="82"/>
    </location>
</feature>
<protein>
    <recommendedName>
        <fullName evidence="2">Glycosyl transferase family 1 domain-containing protein</fullName>
    </recommendedName>
</protein>